<accession>A0A939ETL8</accession>
<keyword evidence="1" id="KW-0472">Membrane</keyword>
<dbReference type="EMBL" id="JAFLNF010000008">
    <property type="protein sequence ID" value="MBO0346894.1"/>
    <property type="molecule type" value="Genomic_DNA"/>
</dbReference>
<dbReference type="RefSeq" id="WP_206943226.1">
    <property type="nucleotide sequence ID" value="NZ_JAFLNF010000008.1"/>
</dbReference>
<dbReference type="Proteomes" id="UP000664779">
    <property type="component" value="Unassembled WGS sequence"/>
</dbReference>
<proteinExistence type="predicted"/>
<feature type="transmembrane region" description="Helical" evidence="1">
    <location>
        <begin position="30"/>
        <end position="51"/>
    </location>
</feature>
<keyword evidence="1" id="KW-1133">Transmembrane helix</keyword>
<keyword evidence="1" id="KW-0812">Transmembrane</keyword>
<organism evidence="2 3">
    <name type="scientific">Roseibium limicola</name>
    <dbReference type="NCBI Taxonomy" id="2816037"/>
    <lineage>
        <taxon>Bacteria</taxon>
        <taxon>Pseudomonadati</taxon>
        <taxon>Pseudomonadota</taxon>
        <taxon>Alphaproteobacteria</taxon>
        <taxon>Hyphomicrobiales</taxon>
        <taxon>Stappiaceae</taxon>
        <taxon>Roseibium</taxon>
    </lineage>
</organism>
<name>A0A939ETL8_9HYPH</name>
<gene>
    <name evidence="2" type="ORF">J0X15_16830</name>
</gene>
<comment type="caution">
    <text evidence="2">The sequence shown here is derived from an EMBL/GenBank/DDBJ whole genome shotgun (WGS) entry which is preliminary data.</text>
</comment>
<evidence type="ECO:0000256" key="1">
    <source>
        <dbReference type="SAM" id="Phobius"/>
    </source>
</evidence>
<keyword evidence="3" id="KW-1185">Reference proteome</keyword>
<sequence>MNQPEFKGQNAGEEPLDPATLRVQTKLKRLLAGSSLVMFAGFIAVFAAIFYKINSSDNSLSADTIASTISLGGSVEVQQVSLEDGRLVLLVEEAGVQSIVYADPSSGSILGRTRFLNR</sequence>
<evidence type="ECO:0000313" key="2">
    <source>
        <dbReference type="EMBL" id="MBO0346894.1"/>
    </source>
</evidence>
<dbReference type="AlphaFoldDB" id="A0A939ETL8"/>
<reference evidence="2" key="1">
    <citation type="submission" date="2021-03" db="EMBL/GenBank/DDBJ databases">
        <title>Roseibium sp. CAU 1637 isolated from Incheon.</title>
        <authorList>
            <person name="Kim W."/>
        </authorList>
    </citation>
    <scope>NUCLEOTIDE SEQUENCE</scope>
    <source>
        <strain evidence="2">CAU 1637</strain>
    </source>
</reference>
<protein>
    <submittedName>
        <fullName evidence="2">Uncharacterized protein</fullName>
    </submittedName>
</protein>
<evidence type="ECO:0000313" key="3">
    <source>
        <dbReference type="Proteomes" id="UP000664779"/>
    </source>
</evidence>